<dbReference type="Pfam" id="PF13237">
    <property type="entry name" value="Fer4_10"/>
    <property type="match status" value="1"/>
</dbReference>
<feature type="domain" description="4Fe-4S ferredoxin-type" evidence="5">
    <location>
        <begin position="211"/>
        <end position="241"/>
    </location>
</feature>
<evidence type="ECO:0000313" key="6">
    <source>
        <dbReference type="EMBL" id="MDR9890740.1"/>
    </source>
</evidence>
<protein>
    <submittedName>
        <fullName evidence="6">4Fe-4S binding protein</fullName>
    </submittedName>
</protein>
<organism evidence="6 7">
    <name type="scientific">Pseudenterobacter timonensis</name>
    <dbReference type="NCBI Taxonomy" id="1755099"/>
    <lineage>
        <taxon>Bacteria</taxon>
        <taxon>Pseudomonadati</taxon>
        <taxon>Pseudomonadota</taxon>
        <taxon>Gammaproteobacteria</taxon>
        <taxon>Enterobacterales</taxon>
        <taxon>Enterobacteriaceae</taxon>
        <taxon>Pseudenterobacter</taxon>
    </lineage>
</organism>
<proteinExistence type="predicted"/>
<feature type="domain" description="4Fe-4S ferredoxin-type" evidence="5">
    <location>
        <begin position="42"/>
        <end position="71"/>
    </location>
</feature>
<dbReference type="InterPro" id="IPR050157">
    <property type="entry name" value="PSI_iron-sulfur_center"/>
</dbReference>
<gene>
    <name evidence="6" type="ORF">O7047_10890</name>
</gene>
<feature type="domain" description="4Fe-4S ferredoxin-type" evidence="5">
    <location>
        <begin position="183"/>
        <end position="210"/>
    </location>
</feature>
<evidence type="ECO:0000259" key="5">
    <source>
        <dbReference type="PROSITE" id="PS51379"/>
    </source>
</evidence>
<evidence type="ECO:0000313" key="7">
    <source>
        <dbReference type="Proteomes" id="UP001248822"/>
    </source>
</evidence>
<evidence type="ECO:0000256" key="4">
    <source>
        <dbReference type="ARBA" id="ARBA00023014"/>
    </source>
</evidence>
<evidence type="ECO:0000256" key="3">
    <source>
        <dbReference type="ARBA" id="ARBA00023004"/>
    </source>
</evidence>
<dbReference type="PROSITE" id="PS00198">
    <property type="entry name" value="4FE4S_FER_1"/>
    <property type="match status" value="1"/>
</dbReference>
<dbReference type="GO" id="GO:0046872">
    <property type="term" value="F:metal ion binding"/>
    <property type="evidence" value="ECO:0007669"/>
    <property type="project" value="UniProtKB-KW"/>
</dbReference>
<accession>A0AAE4IUY9</accession>
<sequence length="286" mass="31736">MTIAFAQGVEVTQACVRRRFRYASCDACAGICPAQAFSLVDGEISVDASRCIECGDCLFVCPSDAITGVAPVRRFVREATLVGPFSLRPPSVQELLLWHHQQGVRFISIEAERSAAWMMALAGLNLALRRLGEPVWTFKRLPENEINSARRAWLHVPREAIAARAVVPGKRQLRQAFPRFSDYKLILDTQRCLLCGACWRSCTEKAIRFDGAALVTESARCTGCGACTAVCQTQALQLSETKEEAQVAHYAAHQAICQSCARPFWTFTPQEKSCSLCVNHRHGMRR</sequence>
<dbReference type="SUPFAM" id="SSF54862">
    <property type="entry name" value="4Fe-4S ferredoxins"/>
    <property type="match status" value="2"/>
</dbReference>
<dbReference type="InterPro" id="IPR017896">
    <property type="entry name" value="4Fe4S_Fe-S-bd"/>
</dbReference>
<dbReference type="PANTHER" id="PTHR24960:SF79">
    <property type="entry name" value="PHOTOSYSTEM I IRON-SULFUR CENTER"/>
    <property type="match status" value="1"/>
</dbReference>
<reference evidence="6" key="1">
    <citation type="submission" date="2022-12" db="EMBL/GenBank/DDBJ databases">
        <title>NDM-1 containing novel ST 2018 Pseudenterobacter timonensis.</title>
        <authorList>
            <person name="Halder G."/>
            <person name="Mandal S."/>
            <person name="Dutta S."/>
        </authorList>
    </citation>
    <scope>NUCLEOTIDE SEQUENCE</scope>
    <source>
        <strain evidence="6">CNCI147</strain>
    </source>
</reference>
<dbReference type="PANTHER" id="PTHR24960">
    <property type="entry name" value="PHOTOSYSTEM I IRON-SULFUR CENTER-RELATED"/>
    <property type="match status" value="1"/>
</dbReference>
<comment type="caution">
    <text evidence="6">The sequence shown here is derived from an EMBL/GenBank/DDBJ whole genome shotgun (WGS) entry which is preliminary data.</text>
</comment>
<dbReference type="Proteomes" id="UP001248822">
    <property type="component" value="Unassembled WGS sequence"/>
</dbReference>
<dbReference type="GO" id="GO:0005737">
    <property type="term" value="C:cytoplasm"/>
    <property type="evidence" value="ECO:0007669"/>
    <property type="project" value="TreeGrafter"/>
</dbReference>
<evidence type="ECO:0000256" key="2">
    <source>
        <dbReference type="ARBA" id="ARBA00022723"/>
    </source>
</evidence>
<keyword evidence="3" id="KW-0408">Iron</keyword>
<keyword evidence="1" id="KW-0004">4Fe-4S</keyword>
<dbReference type="AlphaFoldDB" id="A0AAE4IUY9"/>
<dbReference type="PROSITE" id="PS51379">
    <property type="entry name" value="4FE4S_FER_2"/>
    <property type="match status" value="3"/>
</dbReference>
<keyword evidence="2" id="KW-0479">Metal-binding</keyword>
<dbReference type="Gene3D" id="3.30.70.20">
    <property type="match status" value="2"/>
</dbReference>
<dbReference type="EMBL" id="JAQGEC010000008">
    <property type="protein sequence ID" value="MDR9890740.1"/>
    <property type="molecule type" value="Genomic_DNA"/>
</dbReference>
<keyword evidence="4" id="KW-0411">Iron-sulfur</keyword>
<dbReference type="GO" id="GO:0051539">
    <property type="term" value="F:4 iron, 4 sulfur cluster binding"/>
    <property type="evidence" value="ECO:0007669"/>
    <property type="project" value="UniProtKB-KW"/>
</dbReference>
<dbReference type="Pfam" id="PF13187">
    <property type="entry name" value="Fer4_9"/>
    <property type="match status" value="1"/>
</dbReference>
<name>A0AAE4IUY9_9ENTR</name>
<evidence type="ECO:0000256" key="1">
    <source>
        <dbReference type="ARBA" id="ARBA00022485"/>
    </source>
</evidence>
<dbReference type="InterPro" id="IPR017900">
    <property type="entry name" value="4Fe4S_Fe_S_CS"/>
</dbReference>